<reference evidence="2" key="2">
    <citation type="submission" date="2020-05" db="UniProtKB">
        <authorList>
            <consortium name="EnsemblMetazoa"/>
        </authorList>
    </citation>
    <scope>IDENTIFICATION</scope>
</reference>
<proteinExistence type="predicted"/>
<dbReference type="AlphaFoldDB" id="A0A084VK67"/>
<accession>A0A084VK67</accession>
<gene>
    <name evidence="1" type="ORF">ZHAS_00005716</name>
</gene>
<organism evidence="1">
    <name type="scientific">Anopheles sinensis</name>
    <name type="common">Mosquito</name>
    <dbReference type="NCBI Taxonomy" id="74873"/>
    <lineage>
        <taxon>Eukaryota</taxon>
        <taxon>Metazoa</taxon>
        <taxon>Ecdysozoa</taxon>
        <taxon>Arthropoda</taxon>
        <taxon>Hexapoda</taxon>
        <taxon>Insecta</taxon>
        <taxon>Pterygota</taxon>
        <taxon>Neoptera</taxon>
        <taxon>Endopterygota</taxon>
        <taxon>Diptera</taxon>
        <taxon>Nematocera</taxon>
        <taxon>Culicoidea</taxon>
        <taxon>Culicidae</taxon>
        <taxon>Anophelinae</taxon>
        <taxon>Anopheles</taxon>
    </lineage>
</organism>
<dbReference type="EnsemblMetazoa" id="ASIC005716-RA">
    <property type="protein sequence ID" value="ASIC005716-PA"/>
    <property type="gene ID" value="ASIC005716"/>
</dbReference>
<evidence type="ECO:0000313" key="2">
    <source>
        <dbReference type="EnsemblMetazoa" id="ASIC005716-PA"/>
    </source>
</evidence>
<protein>
    <submittedName>
        <fullName evidence="1 2">Zinc finger protein</fullName>
    </submittedName>
</protein>
<name>A0A084VK67_ANOSI</name>
<keyword evidence="3" id="KW-1185">Reference proteome</keyword>
<evidence type="ECO:0000313" key="3">
    <source>
        <dbReference type="Proteomes" id="UP000030765"/>
    </source>
</evidence>
<dbReference type="STRING" id="74873.A0A084VK67"/>
<sequence length="83" mass="8402">MKKGTDATTKAAVAAAAAAAAAANLVENVPDLWAQQDWIKTILSKSGTEIKEVPTEGNDAGDWVSGGVVIINGSDDAISFGNS</sequence>
<reference evidence="1 3" key="1">
    <citation type="journal article" date="2014" name="BMC Genomics">
        <title>Genome sequence of Anopheles sinensis provides insight into genetics basis of mosquito competence for malaria parasites.</title>
        <authorList>
            <person name="Zhou D."/>
            <person name="Zhang D."/>
            <person name="Ding G."/>
            <person name="Shi L."/>
            <person name="Hou Q."/>
            <person name="Ye Y."/>
            <person name="Xu Y."/>
            <person name="Zhou H."/>
            <person name="Xiong C."/>
            <person name="Li S."/>
            <person name="Yu J."/>
            <person name="Hong S."/>
            <person name="Yu X."/>
            <person name="Zou P."/>
            <person name="Chen C."/>
            <person name="Chang X."/>
            <person name="Wang W."/>
            <person name="Lv Y."/>
            <person name="Sun Y."/>
            <person name="Ma L."/>
            <person name="Shen B."/>
            <person name="Zhu C."/>
        </authorList>
    </citation>
    <scope>NUCLEOTIDE SEQUENCE [LARGE SCALE GENOMIC DNA]</scope>
</reference>
<dbReference type="Proteomes" id="UP000030765">
    <property type="component" value="Unassembled WGS sequence"/>
</dbReference>
<dbReference type="EMBL" id="KE524943">
    <property type="protein sequence ID" value="KFB38361.1"/>
    <property type="molecule type" value="Genomic_DNA"/>
</dbReference>
<evidence type="ECO:0000313" key="1">
    <source>
        <dbReference type="EMBL" id="KFB38361.1"/>
    </source>
</evidence>
<dbReference type="EMBL" id="ATLV01014117">
    <property type="status" value="NOT_ANNOTATED_CDS"/>
    <property type="molecule type" value="Genomic_DNA"/>
</dbReference>
<dbReference type="VEuPathDB" id="VectorBase:ASIC005716"/>